<evidence type="ECO:0000313" key="2">
    <source>
        <dbReference type="Proteomes" id="UP000285613"/>
    </source>
</evidence>
<evidence type="ECO:0000313" key="1">
    <source>
        <dbReference type="EMBL" id="RHL95312.1"/>
    </source>
</evidence>
<gene>
    <name evidence="1" type="ORF">DWZ91_05625</name>
</gene>
<organism evidence="1 2">
    <name type="scientific">Bifidobacterium pseudocatenulatum</name>
    <dbReference type="NCBI Taxonomy" id="28026"/>
    <lineage>
        <taxon>Bacteria</taxon>
        <taxon>Bacillati</taxon>
        <taxon>Actinomycetota</taxon>
        <taxon>Actinomycetes</taxon>
        <taxon>Bifidobacteriales</taxon>
        <taxon>Bifidobacteriaceae</taxon>
        <taxon>Bifidobacterium</taxon>
    </lineage>
</organism>
<accession>A0AAQ0LVK1</accession>
<name>A0AAQ0LVK1_BIFPS</name>
<proteinExistence type="predicted"/>
<sequence length="147" mass="16452">MDTDEEMAVKIVRDCLTTARESLPSYASRLWVREMPVLKFHGTMAAEPMARHALIAAFRVAAMRSRHVDLTSDYAPDVRITRVLAGSHRVDVYCETNTGHAYKVVCMPLRDTTVFGPLPPCLMAKVDTCARSDTGWNTVMCDYVNLV</sequence>
<dbReference type="AlphaFoldDB" id="A0AAQ0LVK1"/>
<dbReference type="Proteomes" id="UP000285613">
    <property type="component" value="Unassembled WGS sequence"/>
</dbReference>
<protein>
    <submittedName>
        <fullName evidence="1">Uncharacterized protein</fullName>
    </submittedName>
</protein>
<dbReference type="EMBL" id="QRPH01000004">
    <property type="protein sequence ID" value="RHL95312.1"/>
    <property type="molecule type" value="Genomic_DNA"/>
</dbReference>
<comment type="caution">
    <text evidence="1">The sequence shown here is derived from an EMBL/GenBank/DDBJ whole genome shotgun (WGS) entry which is preliminary data.</text>
</comment>
<reference evidence="1 2" key="1">
    <citation type="submission" date="2018-08" db="EMBL/GenBank/DDBJ databases">
        <title>A genome reference for cultivated species of the human gut microbiota.</title>
        <authorList>
            <person name="Zou Y."/>
            <person name="Xue W."/>
            <person name="Luo G."/>
        </authorList>
    </citation>
    <scope>NUCLEOTIDE SEQUENCE [LARGE SCALE GENOMIC DNA]</scope>
    <source>
        <strain evidence="1 2">AF36-12AT</strain>
    </source>
</reference>